<comment type="caution">
    <text evidence="1">The sequence shown here is derived from an EMBL/GenBank/DDBJ whole genome shotgun (WGS) entry which is preliminary data.</text>
</comment>
<dbReference type="AlphaFoldDB" id="A0A7W5C9C5"/>
<evidence type="ECO:0000313" key="1">
    <source>
        <dbReference type="EMBL" id="MBB3152554.1"/>
    </source>
</evidence>
<dbReference type="Proteomes" id="UP000518605">
    <property type="component" value="Unassembled WGS sequence"/>
</dbReference>
<sequence length="31" mass="3529">MRTISHDTPNSKSEIFSPFIEMAPFDTSSRV</sequence>
<accession>A0A7W5C9C5</accession>
<protein>
    <submittedName>
        <fullName evidence="1">Uncharacterized protein</fullName>
    </submittedName>
</protein>
<name>A0A7W5C9C5_9BACL</name>
<keyword evidence="2" id="KW-1185">Reference proteome</keyword>
<evidence type="ECO:0000313" key="2">
    <source>
        <dbReference type="Proteomes" id="UP000518605"/>
    </source>
</evidence>
<dbReference type="EMBL" id="JACHXW010000006">
    <property type="protein sequence ID" value="MBB3152554.1"/>
    <property type="molecule type" value="Genomic_DNA"/>
</dbReference>
<proteinExistence type="predicted"/>
<gene>
    <name evidence="1" type="ORF">FHS16_002604</name>
</gene>
<organism evidence="1 2">
    <name type="scientific">Paenibacillus endophyticus</name>
    <dbReference type="NCBI Taxonomy" id="1294268"/>
    <lineage>
        <taxon>Bacteria</taxon>
        <taxon>Bacillati</taxon>
        <taxon>Bacillota</taxon>
        <taxon>Bacilli</taxon>
        <taxon>Bacillales</taxon>
        <taxon>Paenibacillaceae</taxon>
        <taxon>Paenibacillus</taxon>
    </lineage>
</organism>
<reference evidence="1 2" key="1">
    <citation type="submission" date="2020-08" db="EMBL/GenBank/DDBJ databases">
        <title>Genomic Encyclopedia of Type Strains, Phase III (KMG-III): the genomes of soil and plant-associated and newly described type strains.</title>
        <authorList>
            <person name="Whitman W."/>
        </authorList>
    </citation>
    <scope>NUCLEOTIDE SEQUENCE [LARGE SCALE GENOMIC DNA]</scope>
    <source>
        <strain evidence="1 2">CECT 8234</strain>
    </source>
</reference>